<keyword evidence="1" id="KW-0223">Dioxygenase</keyword>
<dbReference type="OrthoDB" id="2553118at2"/>
<dbReference type="GeneID" id="90767451"/>
<dbReference type="Proteomes" id="UP000293719">
    <property type="component" value="Chromosome"/>
</dbReference>
<accession>A0A4P6V0V8</accession>
<reference evidence="1 2" key="1">
    <citation type="journal article" date="2017" name="Int. J. Syst. Evol. Microbiol.">
        <title>Roseitalea porphyridii gen. nov., sp. nov., isolated from a red alga, and reclassification of Hoeflea suaedae Chung et al. 2013 as Pseudohoeflea suaedae gen. nov., comb. nov.</title>
        <authorList>
            <person name="Hyeon J.W."/>
            <person name="Jeong S.E."/>
            <person name="Baek K."/>
            <person name="Jeon C.O."/>
        </authorList>
    </citation>
    <scope>NUCLEOTIDE SEQUENCE [LARGE SCALE GENOMIC DNA]</scope>
    <source>
        <strain evidence="1 2">MA7-20</strain>
    </source>
</reference>
<dbReference type="GO" id="GO:0016706">
    <property type="term" value="F:2-oxoglutarate-dependent dioxygenase activity"/>
    <property type="evidence" value="ECO:0007669"/>
    <property type="project" value="UniProtKB-ARBA"/>
</dbReference>
<organism evidence="1 2">
    <name type="scientific">Roseitalea porphyridii</name>
    <dbReference type="NCBI Taxonomy" id="1852022"/>
    <lineage>
        <taxon>Bacteria</taxon>
        <taxon>Pseudomonadati</taxon>
        <taxon>Pseudomonadota</taxon>
        <taxon>Alphaproteobacteria</taxon>
        <taxon>Hyphomicrobiales</taxon>
        <taxon>Ahrensiaceae</taxon>
        <taxon>Roseitalea</taxon>
    </lineage>
</organism>
<protein>
    <submittedName>
        <fullName evidence="1">Phytanoyl-CoA dioxygenase family protein</fullName>
    </submittedName>
</protein>
<dbReference type="PANTHER" id="PTHR20883">
    <property type="entry name" value="PHYTANOYL-COA DIOXYGENASE DOMAIN CONTAINING 1"/>
    <property type="match status" value="1"/>
</dbReference>
<name>A0A4P6V0V8_9HYPH</name>
<dbReference type="EMBL" id="CP036532">
    <property type="protein sequence ID" value="QBK30735.1"/>
    <property type="molecule type" value="Genomic_DNA"/>
</dbReference>
<gene>
    <name evidence="1" type="ORF">E0E05_09105</name>
</gene>
<dbReference type="KEGG" id="rpod:E0E05_09105"/>
<dbReference type="InterPro" id="IPR008775">
    <property type="entry name" value="Phytyl_CoA_dOase-like"/>
</dbReference>
<dbReference type="PANTHER" id="PTHR20883:SF46">
    <property type="entry name" value="PHYTANOYL-COA HYDROXYLASE"/>
    <property type="match status" value="1"/>
</dbReference>
<keyword evidence="2" id="KW-1185">Reference proteome</keyword>
<dbReference type="RefSeq" id="WP_131616419.1">
    <property type="nucleotide sequence ID" value="NZ_CP036532.1"/>
</dbReference>
<dbReference type="Gene3D" id="2.60.120.620">
    <property type="entry name" value="q2cbj1_9rhob like domain"/>
    <property type="match status" value="1"/>
</dbReference>
<proteinExistence type="predicted"/>
<keyword evidence="1" id="KW-0560">Oxidoreductase</keyword>
<dbReference type="AlphaFoldDB" id="A0A4P6V0V8"/>
<dbReference type="GO" id="GO:0005506">
    <property type="term" value="F:iron ion binding"/>
    <property type="evidence" value="ECO:0007669"/>
    <property type="project" value="UniProtKB-ARBA"/>
</dbReference>
<dbReference type="Pfam" id="PF05721">
    <property type="entry name" value="PhyH"/>
    <property type="match status" value="1"/>
</dbReference>
<evidence type="ECO:0000313" key="1">
    <source>
        <dbReference type="EMBL" id="QBK30735.1"/>
    </source>
</evidence>
<dbReference type="SUPFAM" id="SSF51197">
    <property type="entry name" value="Clavaminate synthase-like"/>
    <property type="match status" value="1"/>
</dbReference>
<sequence>MERSAAVLTDEQSRALTEQGFVAVSSFVSGDELDAIRTMFDRLFKEKVGQDEGRQFDLAGGKREGSLKLPQILEPSDYAPELRDLDVIARASAITQAYFDSDATPVMGEHMIFKPAHVGNVTPWHQDQAYHDPAMDERSINFWIALDDTDVENGCMQYVPGSHGNDVLPHHPIGHDPSVHGLEVDEPEALTHTTVACPLQAGGCVMHLPKTLHYAGPNRTARQRRAYILIIQAPPVKRAVPVDNYWMRRDGG</sequence>
<evidence type="ECO:0000313" key="2">
    <source>
        <dbReference type="Proteomes" id="UP000293719"/>
    </source>
</evidence>